<dbReference type="SUPFAM" id="SSF55486">
    <property type="entry name" value="Metalloproteases ('zincins'), catalytic domain"/>
    <property type="match status" value="2"/>
</dbReference>
<dbReference type="Gene3D" id="3.40.390.10">
    <property type="entry name" value="Collagenase (Catalytic Domain)"/>
    <property type="match status" value="2"/>
</dbReference>
<evidence type="ECO:0000256" key="6">
    <source>
        <dbReference type="ARBA" id="ARBA00022801"/>
    </source>
</evidence>
<dbReference type="GO" id="GO:0005886">
    <property type="term" value="C:plasma membrane"/>
    <property type="evidence" value="ECO:0007669"/>
    <property type="project" value="UniProtKB-SubCell"/>
</dbReference>
<feature type="domain" description="Peptidase M13 C-terminal" evidence="11">
    <location>
        <begin position="550"/>
        <end position="759"/>
    </location>
</feature>
<dbReference type="GO" id="GO:0004222">
    <property type="term" value="F:metalloendopeptidase activity"/>
    <property type="evidence" value="ECO:0007669"/>
    <property type="project" value="InterPro"/>
</dbReference>
<keyword evidence="14" id="KW-1185">Reference proteome</keyword>
<feature type="domain" description="Peptidase M13 C-terminal" evidence="11">
    <location>
        <begin position="1305"/>
        <end position="1518"/>
    </location>
</feature>
<comment type="caution">
    <text evidence="13">The sequence shown here is derived from an EMBL/GenBank/DDBJ whole genome shotgun (WGS) entry which is preliminary data.</text>
</comment>
<evidence type="ECO:0000256" key="2">
    <source>
        <dbReference type="ARBA" id="ARBA00004401"/>
    </source>
</evidence>
<evidence type="ECO:0000256" key="8">
    <source>
        <dbReference type="ARBA" id="ARBA00023049"/>
    </source>
</evidence>
<feature type="domain" description="Peptidase M13 N-terminal" evidence="12">
    <location>
        <begin position="846"/>
        <end position="1244"/>
    </location>
</feature>
<keyword evidence="5" id="KW-0479">Metal-binding</keyword>
<dbReference type="PANTHER" id="PTHR11733:SF237">
    <property type="entry name" value="NEPRILYSIN-LIKE 4"/>
    <property type="match status" value="1"/>
</dbReference>
<dbReference type="PANTHER" id="PTHR11733">
    <property type="entry name" value="ZINC METALLOPROTEASE FAMILY M13 NEPRILYSIN-RELATED"/>
    <property type="match status" value="1"/>
</dbReference>
<dbReference type="OrthoDB" id="6475849at2759"/>
<dbReference type="Gene3D" id="1.10.1380.10">
    <property type="entry name" value="Neutral endopeptidase , domain2"/>
    <property type="match status" value="2"/>
</dbReference>
<reference evidence="13" key="1">
    <citation type="submission" date="2021-04" db="EMBL/GenBank/DDBJ databases">
        <authorList>
            <person name="Chebbi M.A.C M."/>
        </authorList>
    </citation>
    <scope>NUCLEOTIDE SEQUENCE</scope>
</reference>
<dbReference type="PROSITE" id="PS51885">
    <property type="entry name" value="NEPRILYSIN"/>
    <property type="match status" value="2"/>
</dbReference>
<proteinExistence type="inferred from homology"/>
<evidence type="ECO:0000259" key="12">
    <source>
        <dbReference type="Pfam" id="PF05649"/>
    </source>
</evidence>
<keyword evidence="7" id="KW-0862">Zinc</keyword>
<keyword evidence="8" id="KW-0482">Metalloprotease</keyword>
<evidence type="ECO:0000256" key="1">
    <source>
        <dbReference type="ARBA" id="ARBA00001947"/>
    </source>
</evidence>
<comment type="cofactor">
    <cofactor evidence="1">
        <name>Zn(2+)</name>
        <dbReference type="ChEBI" id="CHEBI:29105"/>
    </cofactor>
</comment>
<keyword evidence="9" id="KW-0175">Coiled coil</keyword>
<evidence type="ECO:0000256" key="4">
    <source>
        <dbReference type="ARBA" id="ARBA00022670"/>
    </source>
</evidence>
<dbReference type="CDD" id="cd08662">
    <property type="entry name" value="M13"/>
    <property type="match status" value="2"/>
</dbReference>
<comment type="similarity">
    <text evidence="3">Belongs to the peptidase M13 family.</text>
</comment>
<keyword evidence="10" id="KW-0732">Signal</keyword>
<feature type="coiled-coil region" evidence="9">
    <location>
        <begin position="1048"/>
        <end position="1075"/>
    </location>
</feature>
<comment type="subcellular location">
    <subcellularLocation>
        <location evidence="2">Cell membrane</location>
        <topology evidence="2">Single-pass type II membrane protein</topology>
    </subcellularLocation>
</comment>
<keyword evidence="4" id="KW-0645">Protease</keyword>
<evidence type="ECO:0000313" key="13">
    <source>
        <dbReference type="EMBL" id="CAG5087978.1"/>
    </source>
</evidence>
<keyword evidence="6" id="KW-0378">Hydrolase</keyword>
<evidence type="ECO:0000313" key="14">
    <source>
        <dbReference type="Proteomes" id="UP000786811"/>
    </source>
</evidence>
<accession>A0A8J2H9U8</accession>
<evidence type="ECO:0000256" key="3">
    <source>
        <dbReference type="ARBA" id="ARBA00007357"/>
    </source>
</evidence>
<protein>
    <submittedName>
        <fullName evidence="13">Similar to Mmel1: Membrane metallo-endopeptidase-like 1 (Mus musculus)</fullName>
    </submittedName>
</protein>
<dbReference type="InterPro" id="IPR042089">
    <property type="entry name" value="Peptidase_M13_dom_2"/>
</dbReference>
<feature type="signal peptide" evidence="10">
    <location>
        <begin position="1"/>
        <end position="20"/>
    </location>
</feature>
<organism evidence="13 14">
    <name type="scientific">Cotesia congregata</name>
    <name type="common">Parasitoid wasp</name>
    <name type="synonym">Apanteles congregatus</name>
    <dbReference type="NCBI Taxonomy" id="51543"/>
    <lineage>
        <taxon>Eukaryota</taxon>
        <taxon>Metazoa</taxon>
        <taxon>Ecdysozoa</taxon>
        <taxon>Arthropoda</taxon>
        <taxon>Hexapoda</taxon>
        <taxon>Insecta</taxon>
        <taxon>Pterygota</taxon>
        <taxon>Neoptera</taxon>
        <taxon>Endopterygota</taxon>
        <taxon>Hymenoptera</taxon>
        <taxon>Apocrita</taxon>
        <taxon>Ichneumonoidea</taxon>
        <taxon>Braconidae</taxon>
        <taxon>Microgastrinae</taxon>
        <taxon>Cotesia</taxon>
    </lineage>
</organism>
<feature type="domain" description="Peptidase M13 N-terminal" evidence="12">
    <location>
        <begin position="75"/>
        <end position="467"/>
    </location>
</feature>
<feature type="chain" id="PRO_5035308748" evidence="10">
    <location>
        <begin position="21"/>
        <end position="1544"/>
    </location>
</feature>
<sequence>MYSRILILFLAVFAFGEVISSWEDNDDRIKDLGWLFDVENNEVDDKVGEPTVCDTNDCKNLAREFLSAMNDSVSPCDNFYEFVCGSWKTNSPIPKYTPVWGRPFLFQQIVFRRVKGILEEKPKPEDILPVRQAKKWYRACMNVEALEKRGLKPLESILMQVGGWPMTIDAEEWDETDHSWQRIEQHYFQITGSYIFYKVDPSWYNDSLIELSKGELPLRDKLPFQFKHYTGDEYENYKDFISSVIKMFVEHNSANITSEMIEKDVRDLIEFEKALYEFSKIEYKDPMAIEDFESWYDEKTEDKGNKINVRKLIKGVFEMINHDTENVTTLRFDDMNYFVKLNELLNKTPKRTIVNYIHWHFVSSMLAATTEGMRDIFFKLMENEFGVTAREPRWLECIKEVKMEVATGYAFTKKYYSEKTDQHVRTMVSNIKSEMKLQIEKSNWLDEQTKKIAIEKLESMELFVGTPDWYKNSTYVLNAYKGLVIGVNHFDNVLSYAKYEVREDLRETLRERRRISREMMDVLEVNAAYNPYGNAMSKYKNIKTKIKNNNNNFSVLPAADFQPPFFTEKLPQNINYGMSGAVIGHEIGHAYDINGITMGLEEKEMEISKQIMEMYYKRAECFLDQFNKYFGVTEPVYEDTTSYYGGGSLGRRTRGENMADTTGLHAVFEAYKAMLKKNGPDKKLPEFEKYSDEQMFFIAFGSLWCMDSTKKYGEMLKERDVHSPTNLRVIGAVSNTNDFARAFSCPKGSPMNPENKCNIWKNIDEVKSPEKRKHRKRKHPWTFDWLLLLGAALFDNAESHRDSVLNIGWLFDMEGRAEKKSTVCETANCKLIAKDFLESMNKSADPCEDFYEYVCGQWKNEDLIPPWESTWSVFHKYQLLVAERIKGILETKPEANDILPVRQAKKWYRSCMDIEALEKRGLKPIESVLIQVGGWPMIIDAEEWDENDHSWQQIEHYYFDVTGSYTFHKITPASPVSETSDDKWPFPFKRKLSRFSIDTQYEVYIEDHLEEYSEFIKGVAKEFTNFNSAHISKETMAKDIKDLMEFEVALYNLELDDEKKTVEEFLNEYDEALEEIGSDDLKKINFQDIINRVFDVINQEVNDKTRIKLATPKYYAELTKLLNETPKRTIINYIHWNFVRDMLEYTTEEMRSLKNQLEDTVYEAVEKKPRWLQCTDEMKMIRASSYAFVQKFYTKEIDKEVRDMTENSRKELENLIDKTSWMDEEAKKLSKEKLKKMKIFIGFPEWYKNRTYVINSYKGLLIGSNLFDNILSYRKYEMKKALYNAFDPTEESADPNEEIDPTIVNAFYTPDQNIIELPAANFQPPLFTPQIPRSVNYGMAGTGIGHEMGHGFDVDGINFGDNGTTTQISSQMLSLYYKRAECFLDQYNNYIGVSEPGYASWLRYLFNYQGNSFGARTQGENIADVTGIQAVLEAYLKTLEKEGPDTKLPGFEDCTNQQTDITWCEAATKEGAEEHLEFDVHSPGRLRVIGSVSNTEAFAKEFNCPKGSPMNPEDKCTIWETDSGQSLARHSRFRKRKRISKIKN</sequence>
<name>A0A8J2H9U8_COTCN</name>
<dbReference type="InterPro" id="IPR000718">
    <property type="entry name" value="Peptidase_M13"/>
</dbReference>
<evidence type="ECO:0000256" key="9">
    <source>
        <dbReference type="SAM" id="Coils"/>
    </source>
</evidence>
<evidence type="ECO:0000256" key="7">
    <source>
        <dbReference type="ARBA" id="ARBA00022833"/>
    </source>
</evidence>
<evidence type="ECO:0000259" key="11">
    <source>
        <dbReference type="Pfam" id="PF01431"/>
    </source>
</evidence>
<dbReference type="Pfam" id="PF01431">
    <property type="entry name" value="Peptidase_M13"/>
    <property type="match status" value="2"/>
</dbReference>
<dbReference type="Proteomes" id="UP000786811">
    <property type="component" value="Unassembled WGS sequence"/>
</dbReference>
<dbReference type="GO" id="GO:0016485">
    <property type="term" value="P:protein processing"/>
    <property type="evidence" value="ECO:0007669"/>
    <property type="project" value="TreeGrafter"/>
</dbReference>
<gene>
    <name evidence="13" type="ORF">HICCMSTLAB_LOCUS4667</name>
</gene>
<dbReference type="GO" id="GO:0046872">
    <property type="term" value="F:metal ion binding"/>
    <property type="evidence" value="ECO:0007669"/>
    <property type="project" value="UniProtKB-KW"/>
</dbReference>
<dbReference type="InterPro" id="IPR018497">
    <property type="entry name" value="Peptidase_M13_C"/>
</dbReference>
<dbReference type="InterPro" id="IPR024079">
    <property type="entry name" value="MetalloPept_cat_dom_sf"/>
</dbReference>
<evidence type="ECO:0000256" key="10">
    <source>
        <dbReference type="SAM" id="SignalP"/>
    </source>
</evidence>
<dbReference type="PRINTS" id="PR00786">
    <property type="entry name" value="NEPRILYSIN"/>
</dbReference>
<evidence type="ECO:0000256" key="5">
    <source>
        <dbReference type="ARBA" id="ARBA00022723"/>
    </source>
</evidence>
<dbReference type="EMBL" id="CAJNRD030001119">
    <property type="protein sequence ID" value="CAG5087978.1"/>
    <property type="molecule type" value="Genomic_DNA"/>
</dbReference>
<dbReference type="Pfam" id="PF05649">
    <property type="entry name" value="Peptidase_M13_N"/>
    <property type="match status" value="2"/>
</dbReference>
<dbReference type="InterPro" id="IPR008753">
    <property type="entry name" value="Peptidase_M13_N"/>
</dbReference>